<dbReference type="Pfam" id="PF09674">
    <property type="entry name" value="DUF2400"/>
    <property type="match status" value="1"/>
</dbReference>
<sequence length="262" mass="30450">MITKNKLDELVKKYETADFISPDPISIPHNFKTKKDIEIAGFIASLVAYGSRKVFLKKLDELFKIAQNEPLNFILNFEPKILGNFNYRFGKPADFAEIFKIMRTLYEKDGGLEELFKYGYTHPLNPSHEGRENCERIQKMFSVVTDYFYSRADKNTGQGFYFMIPDPHKGGAMKRMCMYLRWMVRKPPVDFGIWDFMPASELLIPLDVHVARVSREMGLLTRKQNDFKAVLELTENLKKFDPQDPSKYDFAIFGLGVDEVHS</sequence>
<dbReference type="InterPro" id="IPR014127">
    <property type="entry name" value="CHP02757"/>
</dbReference>
<reference evidence="1" key="2">
    <citation type="journal article" date="2021" name="PeerJ">
        <title>Extensive microbial diversity within the chicken gut microbiome revealed by metagenomics and culture.</title>
        <authorList>
            <person name="Gilroy R."/>
            <person name="Ravi A."/>
            <person name="Getino M."/>
            <person name="Pursley I."/>
            <person name="Horton D.L."/>
            <person name="Alikhan N.F."/>
            <person name="Baker D."/>
            <person name="Gharbi K."/>
            <person name="Hall N."/>
            <person name="Watson M."/>
            <person name="Adriaenssens E.M."/>
            <person name="Foster-Nyarko E."/>
            <person name="Jarju S."/>
            <person name="Secka A."/>
            <person name="Antonio M."/>
            <person name="Oren A."/>
            <person name="Chaudhuri R.R."/>
            <person name="La Ragione R."/>
            <person name="Hildebrand F."/>
            <person name="Pallen M.J."/>
        </authorList>
    </citation>
    <scope>NUCLEOTIDE SEQUENCE</scope>
    <source>
        <strain evidence="1">CHK152-2994</strain>
    </source>
</reference>
<proteinExistence type="predicted"/>
<protein>
    <submittedName>
        <fullName evidence="1">TIGR02757 family protein</fullName>
    </submittedName>
</protein>
<dbReference type="AlphaFoldDB" id="A0A9D1FTP2"/>
<dbReference type="Proteomes" id="UP000824139">
    <property type="component" value="Unassembled WGS sequence"/>
</dbReference>
<evidence type="ECO:0000313" key="1">
    <source>
        <dbReference type="EMBL" id="HIS82007.1"/>
    </source>
</evidence>
<gene>
    <name evidence="1" type="ORF">IAD41_00140</name>
</gene>
<name>A0A9D1FTP2_9BACT</name>
<reference evidence="1" key="1">
    <citation type="submission" date="2020-10" db="EMBL/GenBank/DDBJ databases">
        <authorList>
            <person name="Gilroy R."/>
        </authorList>
    </citation>
    <scope>NUCLEOTIDE SEQUENCE</scope>
    <source>
        <strain evidence="1">CHK152-2994</strain>
    </source>
</reference>
<organism evidence="1 2">
    <name type="scientific">Candidatus Scatenecus faecavium</name>
    <dbReference type="NCBI Taxonomy" id="2840915"/>
    <lineage>
        <taxon>Bacteria</taxon>
        <taxon>Candidatus Scatenecus</taxon>
    </lineage>
</organism>
<evidence type="ECO:0000313" key="2">
    <source>
        <dbReference type="Proteomes" id="UP000824139"/>
    </source>
</evidence>
<dbReference type="EMBL" id="DVJO01000005">
    <property type="protein sequence ID" value="HIS82007.1"/>
    <property type="molecule type" value="Genomic_DNA"/>
</dbReference>
<comment type="caution">
    <text evidence="1">The sequence shown here is derived from an EMBL/GenBank/DDBJ whole genome shotgun (WGS) entry which is preliminary data.</text>
</comment>
<accession>A0A9D1FTP2</accession>
<dbReference type="NCBIfam" id="TIGR02757">
    <property type="entry name" value="TIGR02757 family protein"/>
    <property type="match status" value="1"/>
</dbReference>